<proteinExistence type="predicted"/>
<comment type="caution">
    <text evidence="1">The sequence shown here is derived from an EMBL/GenBank/DDBJ whole genome shotgun (WGS) entry which is preliminary data.</text>
</comment>
<dbReference type="EMBL" id="CM037161">
    <property type="protein sequence ID" value="KAH7855147.1"/>
    <property type="molecule type" value="Genomic_DNA"/>
</dbReference>
<gene>
    <name evidence="1" type="ORF">Vadar_021745</name>
</gene>
<dbReference type="Proteomes" id="UP000828048">
    <property type="component" value="Chromosome 11"/>
</dbReference>
<evidence type="ECO:0000313" key="2">
    <source>
        <dbReference type="Proteomes" id="UP000828048"/>
    </source>
</evidence>
<name>A0ACB7YPT4_9ERIC</name>
<protein>
    <submittedName>
        <fullName evidence="1">Uncharacterized protein</fullName>
    </submittedName>
</protein>
<accession>A0ACB7YPT4</accession>
<organism evidence="1 2">
    <name type="scientific">Vaccinium darrowii</name>
    <dbReference type="NCBI Taxonomy" id="229202"/>
    <lineage>
        <taxon>Eukaryota</taxon>
        <taxon>Viridiplantae</taxon>
        <taxon>Streptophyta</taxon>
        <taxon>Embryophyta</taxon>
        <taxon>Tracheophyta</taxon>
        <taxon>Spermatophyta</taxon>
        <taxon>Magnoliopsida</taxon>
        <taxon>eudicotyledons</taxon>
        <taxon>Gunneridae</taxon>
        <taxon>Pentapetalae</taxon>
        <taxon>asterids</taxon>
        <taxon>Ericales</taxon>
        <taxon>Ericaceae</taxon>
        <taxon>Vaccinioideae</taxon>
        <taxon>Vaccinieae</taxon>
        <taxon>Vaccinium</taxon>
    </lineage>
</organism>
<keyword evidence="2" id="KW-1185">Reference proteome</keyword>
<evidence type="ECO:0000313" key="1">
    <source>
        <dbReference type="EMBL" id="KAH7855147.1"/>
    </source>
</evidence>
<reference evidence="1 2" key="1">
    <citation type="journal article" date="2021" name="Hortic Res">
        <title>High-quality reference genome and annotation aids understanding of berry development for evergreen blueberry (Vaccinium darrowii).</title>
        <authorList>
            <person name="Yu J."/>
            <person name="Hulse-Kemp A.M."/>
            <person name="Babiker E."/>
            <person name="Staton M."/>
        </authorList>
    </citation>
    <scope>NUCLEOTIDE SEQUENCE [LARGE SCALE GENOMIC DNA]</scope>
    <source>
        <strain evidence="2">cv. NJ 8807/NJ 8810</strain>
        <tissue evidence="1">Young leaf</tissue>
    </source>
</reference>
<sequence length="793" mass="86083">MFKFLKGVVAGSGSGPNNLPYNIGEPYSSAWGSWTHSRGTSKDDGSPVSIFSLSGSNANDGHLAAGRNGVKRLRTVRHPNILSFLHSTEAETSDGSTSKVTIYIVTEPVMPLSEKIKELGLEGTQRDEYYAWGLHRIAKAVSFLNNDCKLVHGNVCLASVVVTQTLDWKLHAFDVLSEFDGNSEASTGPMLQYEWLVGAQYKPMEMSKSDWATIRKSPPWSIDSWGLGCLIYELFSGMKLSKTEELRNTASIPKSLLPDYQRLLSSMPSRRLNSSKLAENSEYFQNKLVDTIHFMEILNLKDSVEKDTFFRKLPNLAEQLPRQIVLKKLLPLLASSLEFGSAAAPALTALLKMGSWLSPEEFSSKVLPTIVKLFASNDRAIRVGLLQHIDQYGESLSAQIVDEQVYPHVVTGFSDTSAFLRELTLKSMLVLAPKLSQRTISGSLLKYLSKLQVDEEPAIRTNTTILLGNIASYLNEGTRKRVLINAFTVRALRDTFSPARGAGIMALCATSSTYDVNEVATRILPNIVVLTIDPDSDVRSKAFQAIDQFLQIVKQYHEKTNAGDSTGAASGAIPLPGNALLGWAMSSLTQKGKTSEQTPLASANSSAPLTPVVSSASSVMDSSNIMPVRVSSSEDIADQPAPVSPTSTDGWGELENGLHEEHGSEKDGWDDIEPLEEPKPSPALANIQAAQKRPVSQPKPQGTSLQPKNPVRISKNEDDDLWGSIAAPPPKSTSKPLNLKPNEKVDNDDPWAAIAAPPPTTRAKPLSAGRGRAAKPAAPKLGAQRINRTSSGM</sequence>